<evidence type="ECO:0000256" key="1">
    <source>
        <dbReference type="SAM" id="MobiDB-lite"/>
    </source>
</evidence>
<name>A0ABT4TT76_9ACTN</name>
<evidence type="ECO:0000313" key="2">
    <source>
        <dbReference type="EMBL" id="MDA2807469.1"/>
    </source>
</evidence>
<protein>
    <recommendedName>
        <fullName evidence="4">DUF4352 domain-containing protein</fullName>
    </recommendedName>
</protein>
<dbReference type="Proteomes" id="UP001165685">
    <property type="component" value="Unassembled WGS sequence"/>
</dbReference>
<comment type="caution">
    <text evidence="2">The sequence shown here is derived from an EMBL/GenBank/DDBJ whole genome shotgun (WGS) entry which is preliminary data.</text>
</comment>
<dbReference type="EMBL" id="JAQFWP010000055">
    <property type="protein sequence ID" value="MDA2807469.1"/>
    <property type="molecule type" value="Genomic_DNA"/>
</dbReference>
<reference evidence="2" key="1">
    <citation type="submission" date="2023-01" db="EMBL/GenBank/DDBJ databases">
        <title>Draft genome sequence of Nocardiopsis sp. LSu2-4 isolated from halophytes.</title>
        <authorList>
            <person name="Duangmal K."/>
            <person name="Chantavorakit T."/>
        </authorList>
    </citation>
    <scope>NUCLEOTIDE SEQUENCE</scope>
    <source>
        <strain evidence="2">LSu2-4</strain>
    </source>
</reference>
<accession>A0ABT4TT76</accession>
<proteinExistence type="predicted"/>
<evidence type="ECO:0000313" key="3">
    <source>
        <dbReference type="Proteomes" id="UP001165685"/>
    </source>
</evidence>
<keyword evidence="3" id="KW-1185">Reference proteome</keyword>
<gene>
    <name evidence="2" type="ORF">O4U47_23375</name>
</gene>
<organism evidence="2 3">
    <name type="scientific">Nocardiopsis suaedae</name>
    <dbReference type="NCBI Taxonomy" id="3018444"/>
    <lineage>
        <taxon>Bacteria</taxon>
        <taxon>Bacillati</taxon>
        <taxon>Actinomycetota</taxon>
        <taxon>Actinomycetes</taxon>
        <taxon>Streptosporangiales</taxon>
        <taxon>Nocardiopsidaceae</taxon>
        <taxon>Nocardiopsis</taxon>
    </lineage>
</organism>
<sequence>MYPALEEPTAQALAFGTEATVEIPHANGLPTDYASFTAEDVHRTSETEAAFTFTVSTTTDMSGDYGFGLGGMVPVCFVNGEPTELSSDFMGDMDESPQSFPRTCPVPEDAEWLEVRARFTDTEMRFTGPLDGSEGDG</sequence>
<evidence type="ECO:0008006" key="4">
    <source>
        <dbReference type="Google" id="ProtNLM"/>
    </source>
</evidence>
<feature type="region of interest" description="Disordered" evidence="1">
    <location>
        <begin position="86"/>
        <end position="105"/>
    </location>
</feature>